<dbReference type="PROSITE" id="PS51892">
    <property type="entry name" value="SUBTILASE"/>
    <property type="match status" value="1"/>
</dbReference>
<sequence length="922" mass="97994">MENKMGRPNIPLLFILTIACMFSFTLATAHEPESSWESNADIDQSNLDTYIVHLNQPNRRVFTHSEDLESWYQSFLPPTTTSMNKQSRMVYSYRNVISGFAARFSPQEAKALEKKDGFVSARPQKVLPLHTTHSPSFLGLHQNLGFWQGSNYGKGVIIGVLDTGITPSHPSFSDEGVPPPPAKWKGKCELNGTMCNNKLIGARNFVSGSTEPPIDDEGHGTHTSSTAAGNYVEGANVFCHANGTAAGMAPLAHLAIYKVCGETGCGESDILAAMDTAVEDGVDVLSLSIGGWSSPFFDDGIAIGAFGAIQKGIFVSCSAGNSGPVNASLSNEAPWILTVGASTIDRSIRAMAVLGNLVLFDGESLFQPPMSFDLLPLVYAGTNGDQNAALCRPGSLNNTDVEGKVVLCERGGGIARIAKGQTVKDAGGVAMILMNQEQDGYSTLADAHVLPATHVGYKAGQDVKAYINSTSSPMATIIFQGTVIGVDYAPMVTSFSSRGPSLASPGILKPDIIGPGVSILAAWPISVENNTNTKATFNIISGTSMSCPHLSGIAALLKSAHPEWSPAAIKSAIMTTADQLNLDKMPIVDERFLPADIFALGAGHVNPSKADDPGLVYDIQPDDYIPYLCGLGYTDQDVSVIVQRTINCSQVSSIPEAELNYPSFAIILGSTPQTYTMTYTRTVTNVGPANSSYYPAIYEVPGVVLSVEPSRLDFSEVNENLTYQVTFTRLANSGVSVPYVQGALVWISGCGESDILAAMDTAIEDGVDVLSLFLGGGSSPFFADVIVQHLVQFKRELSLVVQLQRHYTETWILPVDLFPLVYAGMNGDQNAALCGPGSLNNTDVQGKVVLCERGGGIARIAKRQTVKDAGGAAMILMNQQQNGNITIADFHVLPATHVGYDAGLAVKAYINSISSPMATIIF</sequence>
<feature type="domain" description="Inhibitor I9" evidence="15">
    <location>
        <begin position="49"/>
        <end position="130"/>
    </location>
</feature>
<dbReference type="GO" id="GO:0005576">
    <property type="term" value="C:extracellular region"/>
    <property type="evidence" value="ECO:0007669"/>
    <property type="project" value="UniProtKB-SubCell"/>
</dbReference>
<dbReference type="Gene3D" id="3.40.50.200">
    <property type="entry name" value="Peptidase S8/S53 domain"/>
    <property type="match status" value="1"/>
</dbReference>
<dbReference type="Pfam" id="PF17766">
    <property type="entry name" value="fn3_6"/>
    <property type="match status" value="1"/>
</dbReference>
<dbReference type="InterPro" id="IPR010259">
    <property type="entry name" value="S8pro/Inhibitor_I9"/>
</dbReference>
<keyword evidence="4 10" id="KW-0645">Protease</keyword>
<evidence type="ECO:0000256" key="5">
    <source>
        <dbReference type="ARBA" id="ARBA00022729"/>
    </source>
</evidence>
<comment type="similarity">
    <text evidence="2 10">Belongs to the peptidase S8 family.</text>
</comment>
<dbReference type="SUPFAM" id="SSF52743">
    <property type="entry name" value="Subtilisin-like"/>
    <property type="match status" value="1"/>
</dbReference>
<proteinExistence type="inferred from homology"/>
<evidence type="ECO:0000256" key="8">
    <source>
        <dbReference type="ARBA" id="ARBA00023180"/>
    </source>
</evidence>
<dbReference type="PANTHER" id="PTHR10795">
    <property type="entry name" value="PROPROTEIN CONVERTASE SUBTILISIN/KEXIN"/>
    <property type="match status" value="1"/>
</dbReference>
<dbReference type="EMBL" id="CAUOFW020000726">
    <property type="protein sequence ID" value="CAK9135933.1"/>
    <property type="molecule type" value="Genomic_DNA"/>
</dbReference>
<evidence type="ECO:0000256" key="10">
    <source>
        <dbReference type="PROSITE-ProRule" id="PRU01240"/>
    </source>
</evidence>
<feature type="signal peptide" evidence="12">
    <location>
        <begin position="1"/>
        <end position="27"/>
    </location>
</feature>
<dbReference type="InterPro" id="IPR003137">
    <property type="entry name" value="PA_domain"/>
</dbReference>
<feature type="chain" id="PRO_5044815676" evidence="12">
    <location>
        <begin position="28"/>
        <end position="922"/>
    </location>
</feature>
<dbReference type="CDD" id="cd04852">
    <property type="entry name" value="Peptidases_S8_3"/>
    <property type="match status" value="1"/>
</dbReference>
<feature type="active site" description="Charge relay system" evidence="9 10">
    <location>
        <position position="219"/>
    </location>
</feature>
<dbReference type="PROSITE" id="PS51257">
    <property type="entry name" value="PROKAR_LIPOPROTEIN"/>
    <property type="match status" value="1"/>
</dbReference>
<keyword evidence="7 10" id="KW-0720">Serine protease</keyword>
<keyword evidence="3" id="KW-0964">Secreted</keyword>
<dbReference type="Gene3D" id="3.30.70.80">
    <property type="entry name" value="Peptidase S8 propeptide/proteinase inhibitor I9"/>
    <property type="match status" value="1"/>
</dbReference>
<dbReference type="GO" id="GO:0006508">
    <property type="term" value="P:proteolysis"/>
    <property type="evidence" value="ECO:0007669"/>
    <property type="project" value="UniProtKB-KW"/>
</dbReference>
<keyword evidence="8" id="KW-0325">Glycoprotein</keyword>
<feature type="region of interest" description="Disordered" evidence="11">
    <location>
        <begin position="207"/>
        <end position="226"/>
    </location>
</feature>
<dbReference type="Pfam" id="PF02225">
    <property type="entry name" value="PA"/>
    <property type="match status" value="2"/>
</dbReference>
<dbReference type="Pfam" id="PF05922">
    <property type="entry name" value="Inhibitor_I9"/>
    <property type="match status" value="1"/>
</dbReference>
<evidence type="ECO:0000256" key="7">
    <source>
        <dbReference type="ARBA" id="ARBA00022825"/>
    </source>
</evidence>
<dbReference type="SUPFAM" id="SSF52025">
    <property type="entry name" value="PA domain"/>
    <property type="match status" value="2"/>
</dbReference>
<evidence type="ECO:0000256" key="3">
    <source>
        <dbReference type="ARBA" id="ARBA00022525"/>
    </source>
</evidence>
<dbReference type="CDD" id="cd02120">
    <property type="entry name" value="PA_subtilisin_like"/>
    <property type="match status" value="2"/>
</dbReference>
<evidence type="ECO:0000256" key="6">
    <source>
        <dbReference type="ARBA" id="ARBA00022801"/>
    </source>
</evidence>
<dbReference type="FunFam" id="3.50.30.30:FF:000005">
    <property type="entry name" value="subtilisin-like protease SBT1.5"/>
    <property type="match status" value="1"/>
</dbReference>
<gene>
    <name evidence="17" type="ORF">ILEXP_LOCUS2898</name>
</gene>
<dbReference type="InterPro" id="IPR046450">
    <property type="entry name" value="PA_dom_sf"/>
</dbReference>
<organism evidence="17 18">
    <name type="scientific">Ilex paraguariensis</name>
    <name type="common">yerba mate</name>
    <dbReference type="NCBI Taxonomy" id="185542"/>
    <lineage>
        <taxon>Eukaryota</taxon>
        <taxon>Viridiplantae</taxon>
        <taxon>Streptophyta</taxon>
        <taxon>Embryophyta</taxon>
        <taxon>Tracheophyta</taxon>
        <taxon>Spermatophyta</taxon>
        <taxon>Magnoliopsida</taxon>
        <taxon>eudicotyledons</taxon>
        <taxon>Gunneridae</taxon>
        <taxon>Pentapetalae</taxon>
        <taxon>asterids</taxon>
        <taxon>campanulids</taxon>
        <taxon>Aquifoliales</taxon>
        <taxon>Aquifoliaceae</taxon>
        <taxon>Ilex</taxon>
    </lineage>
</organism>
<dbReference type="InterPro" id="IPR000209">
    <property type="entry name" value="Peptidase_S8/S53_dom"/>
</dbReference>
<dbReference type="InterPro" id="IPR045051">
    <property type="entry name" value="SBT"/>
</dbReference>
<dbReference type="AlphaFoldDB" id="A0ABC8QT69"/>
<dbReference type="InterPro" id="IPR023827">
    <property type="entry name" value="Peptidase_S8_Asp-AS"/>
</dbReference>
<evidence type="ECO:0000256" key="2">
    <source>
        <dbReference type="ARBA" id="ARBA00011073"/>
    </source>
</evidence>
<accession>A0ABC8QT69</accession>
<keyword evidence="5 12" id="KW-0732">Signal</keyword>
<dbReference type="GO" id="GO:0004252">
    <property type="term" value="F:serine-type endopeptidase activity"/>
    <property type="evidence" value="ECO:0007669"/>
    <property type="project" value="UniProtKB-UniRule"/>
</dbReference>
<evidence type="ECO:0000313" key="18">
    <source>
        <dbReference type="Proteomes" id="UP001642360"/>
    </source>
</evidence>
<dbReference type="InterPro" id="IPR015500">
    <property type="entry name" value="Peptidase_S8_subtilisin-rel"/>
</dbReference>
<feature type="active site" description="Charge relay system" evidence="9 10">
    <location>
        <position position="162"/>
    </location>
</feature>
<dbReference type="InterPro" id="IPR034197">
    <property type="entry name" value="Peptidases_S8_3"/>
</dbReference>
<dbReference type="InterPro" id="IPR036852">
    <property type="entry name" value="Peptidase_S8/S53_dom_sf"/>
</dbReference>
<evidence type="ECO:0000313" key="17">
    <source>
        <dbReference type="EMBL" id="CAK9135933.1"/>
    </source>
</evidence>
<protein>
    <submittedName>
        <fullName evidence="17">Uncharacterized protein</fullName>
    </submittedName>
</protein>
<feature type="domain" description="Subtilisin-like protease fibronectin type-III" evidence="16">
    <location>
        <begin position="658"/>
        <end position="749"/>
    </location>
</feature>
<dbReference type="InterPro" id="IPR041469">
    <property type="entry name" value="Subtilisin-like_FN3"/>
</dbReference>
<evidence type="ECO:0000259" key="13">
    <source>
        <dbReference type="Pfam" id="PF00082"/>
    </source>
</evidence>
<dbReference type="PROSITE" id="PS00136">
    <property type="entry name" value="SUBTILASE_ASP"/>
    <property type="match status" value="1"/>
</dbReference>
<feature type="domain" description="PA" evidence="14">
    <location>
        <begin position="376"/>
        <end position="462"/>
    </location>
</feature>
<comment type="subcellular location">
    <subcellularLocation>
        <location evidence="1">Secreted</location>
    </subcellularLocation>
</comment>
<evidence type="ECO:0000259" key="14">
    <source>
        <dbReference type="Pfam" id="PF02225"/>
    </source>
</evidence>
<dbReference type="InterPro" id="IPR037045">
    <property type="entry name" value="S8pro/Inhibitor_I9_sf"/>
</dbReference>
<evidence type="ECO:0000256" key="4">
    <source>
        <dbReference type="ARBA" id="ARBA00022670"/>
    </source>
</evidence>
<evidence type="ECO:0000256" key="11">
    <source>
        <dbReference type="SAM" id="MobiDB-lite"/>
    </source>
</evidence>
<evidence type="ECO:0000256" key="12">
    <source>
        <dbReference type="SAM" id="SignalP"/>
    </source>
</evidence>
<feature type="active site" description="Charge relay system" evidence="9 10">
    <location>
        <position position="544"/>
    </location>
</feature>
<keyword evidence="6 10" id="KW-0378">Hydrolase</keyword>
<dbReference type="Gene3D" id="2.60.40.2310">
    <property type="match status" value="1"/>
</dbReference>
<evidence type="ECO:0000256" key="1">
    <source>
        <dbReference type="ARBA" id="ARBA00004613"/>
    </source>
</evidence>
<feature type="domain" description="Peptidase S8/S53" evidence="13">
    <location>
        <begin position="153"/>
        <end position="584"/>
    </location>
</feature>
<dbReference type="PRINTS" id="PR00723">
    <property type="entry name" value="SUBTILISIN"/>
</dbReference>
<name>A0ABC8QT69_9AQUA</name>
<evidence type="ECO:0000259" key="16">
    <source>
        <dbReference type="Pfam" id="PF17766"/>
    </source>
</evidence>
<evidence type="ECO:0000259" key="15">
    <source>
        <dbReference type="Pfam" id="PF05922"/>
    </source>
</evidence>
<reference evidence="17 18" key="1">
    <citation type="submission" date="2024-02" db="EMBL/GenBank/DDBJ databases">
        <authorList>
            <person name="Vignale AGUSTIN F."/>
            <person name="Sosa J E."/>
            <person name="Modenutti C."/>
        </authorList>
    </citation>
    <scope>NUCLEOTIDE SEQUENCE [LARGE SCALE GENOMIC DNA]</scope>
</reference>
<dbReference type="FunFam" id="3.40.50.200:FF:000006">
    <property type="entry name" value="Subtilisin-like protease SBT1.5"/>
    <property type="match status" value="1"/>
</dbReference>
<comment type="caution">
    <text evidence="17">The sequence shown here is derived from an EMBL/GenBank/DDBJ whole genome shotgun (WGS) entry which is preliminary data.</text>
</comment>
<dbReference type="Pfam" id="PF00082">
    <property type="entry name" value="Peptidase_S8"/>
    <property type="match status" value="1"/>
</dbReference>
<keyword evidence="18" id="KW-1185">Reference proteome</keyword>
<evidence type="ECO:0000256" key="9">
    <source>
        <dbReference type="PIRSR" id="PIRSR615500-1"/>
    </source>
</evidence>
<dbReference type="Proteomes" id="UP001642360">
    <property type="component" value="Unassembled WGS sequence"/>
</dbReference>
<feature type="domain" description="PA" evidence="14">
    <location>
        <begin position="819"/>
        <end position="905"/>
    </location>
</feature>
<dbReference type="Gene3D" id="3.50.30.30">
    <property type="match status" value="2"/>
</dbReference>